<reference evidence="2" key="1">
    <citation type="submission" date="2014-11" db="EMBL/GenBank/DDBJ databases">
        <authorList>
            <person name="Amaro Gonzalez C."/>
        </authorList>
    </citation>
    <scope>NUCLEOTIDE SEQUENCE</scope>
</reference>
<organism evidence="2">
    <name type="scientific">Anguilla anguilla</name>
    <name type="common">European freshwater eel</name>
    <name type="synonym">Muraena anguilla</name>
    <dbReference type="NCBI Taxonomy" id="7936"/>
    <lineage>
        <taxon>Eukaryota</taxon>
        <taxon>Metazoa</taxon>
        <taxon>Chordata</taxon>
        <taxon>Craniata</taxon>
        <taxon>Vertebrata</taxon>
        <taxon>Euteleostomi</taxon>
        <taxon>Actinopterygii</taxon>
        <taxon>Neopterygii</taxon>
        <taxon>Teleostei</taxon>
        <taxon>Anguilliformes</taxon>
        <taxon>Anguillidae</taxon>
        <taxon>Anguilla</taxon>
    </lineage>
</organism>
<sequence>MQVKCSKRVKGTTRESNLRPSGYKVTAPYPL</sequence>
<accession>A0A0E9QQ74</accession>
<evidence type="ECO:0000256" key="1">
    <source>
        <dbReference type="SAM" id="MobiDB-lite"/>
    </source>
</evidence>
<name>A0A0E9QQ74_ANGAN</name>
<dbReference type="EMBL" id="GBXM01089476">
    <property type="protein sequence ID" value="JAH19101.1"/>
    <property type="molecule type" value="Transcribed_RNA"/>
</dbReference>
<reference evidence="2" key="2">
    <citation type="journal article" date="2015" name="Fish Shellfish Immunol.">
        <title>Early steps in the European eel (Anguilla anguilla)-Vibrio vulnificus interaction in the gills: Role of the RtxA13 toxin.</title>
        <authorList>
            <person name="Callol A."/>
            <person name="Pajuelo D."/>
            <person name="Ebbesson L."/>
            <person name="Teles M."/>
            <person name="MacKenzie S."/>
            <person name="Amaro C."/>
        </authorList>
    </citation>
    <scope>NUCLEOTIDE SEQUENCE</scope>
</reference>
<feature type="compositionally biased region" description="Basic residues" evidence="1">
    <location>
        <begin position="1"/>
        <end position="11"/>
    </location>
</feature>
<dbReference type="AlphaFoldDB" id="A0A0E9QQ74"/>
<protein>
    <submittedName>
        <fullName evidence="2">Uncharacterized protein</fullName>
    </submittedName>
</protein>
<feature type="region of interest" description="Disordered" evidence="1">
    <location>
        <begin position="1"/>
        <end position="31"/>
    </location>
</feature>
<proteinExistence type="predicted"/>
<evidence type="ECO:0000313" key="2">
    <source>
        <dbReference type="EMBL" id="JAH19101.1"/>
    </source>
</evidence>